<sequence length="74" mass="8129">MDSPQRNLDENDSILDAIENRIFASELGANMHARQMITDALMDSPKQKTAARPPRSRVPALAESVFAVIVPPRG</sequence>
<dbReference type="EMBL" id="CAKLBY020000307">
    <property type="protein sequence ID" value="CAK7944348.1"/>
    <property type="molecule type" value="Genomic_DNA"/>
</dbReference>
<reference evidence="1" key="1">
    <citation type="submission" date="2024-01" db="EMBL/GenBank/DDBJ databases">
        <authorList>
            <person name="Webb A."/>
        </authorList>
    </citation>
    <scope>NUCLEOTIDE SEQUENCE</scope>
    <source>
        <strain evidence="1">Pm1</strain>
    </source>
</reference>
<accession>A0AAV1VF25</accession>
<name>A0AAV1VF25_9STRA</name>
<dbReference type="Proteomes" id="UP001162060">
    <property type="component" value="Unassembled WGS sequence"/>
</dbReference>
<gene>
    <name evidence="1" type="ORF">PM001_LOCUS29498</name>
</gene>
<proteinExistence type="predicted"/>
<dbReference type="AlphaFoldDB" id="A0AAV1VF25"/>
<evidence type="ECO:0000313" key="2">
    <source>
        <dbReference type="Proteomes" id="UP001162060"/>
    </source>
</evidence>
<protein>
    <submittedName>
        <fullName evidence="1">Uncharacterized protein</fullName>
    </submittedName>
</protein>
<comment type="caution">
    <text evidence="1">The sequence shown here is derived from an EMBL/GenBank/DDBJ whole genome shotgun (WGS) entry which is preliminary data.</text>
</comment>
<evidence type="ECO:0000313" key="1">
    <source>
        <dbReference type="EMBL" id="CAK7944348.1"/>
    </source>
</evidence>
<organism evidence="1 2">
    <name type="scientific">Peronospora matthiolae</name>
    <dbReference type="NCBI Taxonomy" id="2874970"/>
    <lineage>
        <taxon>Eukaryota</taxon>
        <taxon>Sar</taxon>
        <taxon>Stramenopiles</taxon>
        <taxon>Oomycota</taxon>
        <taxon>Peronosporomycetes</taxon>
        <taxon>Peronosporales</taxon>
        <taxon>Peronosporaceae</taxon>
        <taxon>Peronospora</taxon>
    </lineage>
</organism>